<feature type="compositionally biased region" description="Low complexity" evidence="4">
    <location>
        <begin position="70"/>
        <end position="83"/>
    </location>
</feature>
<reference evidence="5" key="1">
    <citation type="submission" date="2023-01" db="EMBL/GenBank/DDBJ databases">
        <title>Exophiala dermititidis isolated from Cystic Fibrosis Patient.</title>
        <authorList>
            <person name="Kurbessoian T."/>
            <person name="Crocker A."/>
            <person name="Murante D."/>
            <person name="Hogan D.A."/>
            <person name="Stajich J.E."/>
        </authorList>
    </citation>
    <scope>NUCLEOTIDE SEQUENCE</scope>
    <source>
        <strain evidence="5">Ex8</strain>
    </source>
</reference>
<feature type="compositionally biased region" description="Basic and acidic residues" evidence="4">
    <location>
        <begin position="88"/>
        <end position="103"/>
    </location>
</feature>
<dbReference type="PANTHER" id="PTHR41237:SF1">
    <property type="entry name" value="SMALL RIBOSOMAL SUBUNIT PROTEIN BS21M"/>
    <property type="match status" value="1"/>
</dbReference>
<comment type="similarity">
    <text evidence="1">Belongs to the bacterial ribosomal protein bS21 family.</text>
</comment>
<dbReference type="AlphaFoldDB" id="A0AAN6ENW2"/>
<dbReference type="GO" id="GO:0070124">
    <property type="term" value="P:mitochondrial translational initiation"/>
    <property type="evidence" value="ECO:0007669"/>
    <property type="project" value="TreeGrafter"/>
</dbReference>
<evidence type="ECO:0000256" key="3">
    <source>
        <dbReference type="ARBA" id="ARBA00023274"/>
    </source>
</evidence>
<dbReference type="Proteomes" id="UP001161757">
    <property type="component" value="Unassembled WGS sequence"/>
</dbReference>
<keyword evidence="2" id="KW-0689">Ribosomal protein</keyword>
<dbReference type="EMBL" id="JAJGCB010000016">
    <property type="protein sequence ID" value="KAJ8988835.1"/>
    <property type="molecule type" value="Genomic_DNA"/>
</dbReference>
<dbReference type="GO" id="GO:0003735">
    <property type="term" value="F:structural constituent of ribosome"/>
    <property type="evidence" value="ECO:0007669"/>
    <property type="project" value="InterPro"/>
</dbReference>
<dbReference type="Pfam" id="PF01165">
    <property type="entry name" value="Ribosomal_S21"/>
    <property type="match status" value="1"/>
</dbReference>
<feature type="compositionally biased region" description="Basic and acidic residues" evidence="4">
    <location>
        <begin position="111"/>
        <end position="123"/>
    </location>
</feature>
<accession>A0AAN6ENW2</accession>
<sequence length="246" mass="27877">MDSAPALHRCTRCVLSLSQSSTRTIIRTARKQPQSQHQQRQCQSLLIQNTRQFSTSQGRHDTPSPPSPQPASASSEQPSSKPAPARPSIKDLLRDLRAKEDVKSGGQSVSERMDALMGRRQDGGRASSFTDIMGRGRGGAGDRFDQNKILDELSQELHETSSISLRLRPTLGRTVDALNGDASKGFRILERKCADNKVRQDARKQLFHVRRGQYKKDLRRQRWRKLFLEGFIAECGRIRRMRKQGW</sequence>
<evidence type="ECO:0000256" key="4">
    <source>
        <dbReference type="SAM" id="MobiDB-lite"/>
    </source>
</evidence>
<keyword evidence="3" id="KW-0687">Ribonucleoprotein</keyword>
<evidence type="ECO:0000313" key="6">
    <source>
        <dbReference type="Proteomes" id="UP001161757"/>
    </source>
</evidence>
<evidence type="ECO:0000313" key="5">
    <source>
        <dbReference type="EMBL" id="KAJ8988835.1"/>
    </source>
</evidence>
<dbReference type="GO" id="GO:0005763">
    <property type="term" value="C:mitochondrial small ribosomal subunit"/>
    <property type="evidence" value="ECO:0007669"/>
    <property type="project" value="TreeGrafter"/>
</dbReference>
<feature type="region of interest" description="Disordered" evidence="4">
    <location>
        <begin position="52"/>
        <end position="144"/>
    </location>
</feature>
<gene>
    <name evidence="5" type="ORF">HRR80_007041</name>
</gene>
<dbReference type="InterPro" id="IPR001911">
    <property type="entry name" value="Ribosomal_bS21"/>
</dbReference>
<protein>
    <recommendedName>
        <fullName evidence="7">Ribosomal protein S21</fullName>
    </recommendedName>
</protein>
<dbReference type="PANTHER" id="PTHR41237">
    <property type="entry name" value="37S RIBOSOMAL PROTEIN MRP21, MITOCHONDRIAL"/>
    <property type="match status" value="1"/>
</dbReference>
<name>A0AAN6ENW2_EXODE</name>
<evidence type="ECO:0000256" key="1">
    <source>
        <dbReference type="ARBA" id="ARBA00006640"/>
    </source>
</evidence>
<organism evidence="5 6">
    <name type="scientific">Exophiala dermatitidis</name>
    <name type="common">Black yeast-like fungus</name>
    <name type="synonym">Wangiella dermatitidis</name>
    <dbReference type="NCBI Taxonomy" id="5970"/>
    <lineage>
        <taxon>Eukaryota</taxon>
        <taxon>Fungi</taxon>
        <taxon>Dikarya</taxon>
        <taxon>Ascomycota</taxon>
        <taxon>Pezizomycotina</taxon>
        <taxon>Eurotiomycetes</taxon>
        <taxon>Chaetothyriomycetidae</taxon>
        <taxon>Chaetothyriales</taxon>
        <taxon>Herpotrichiellaceae</taxon>
        <taxon>Exophiala</taxon>
    </lineage>
</organism>
<proteinExistence type="inferred from homology"/>
<comment type="caution">
    <text evidence="5">The sequence shown here is derived from an EMBL/GenBank/DDBJ whole genome shotgun (WGS) entry which is preliminary data.</text>
</comment>
<evidence type="ECO:0008006" key="7">
    <source>
        <dbReference type="Google" id="ProtNLM"/>
    </source>
</evidence>
<evidence type="ECO:0000256" key="2">
    <source>
        <dbReference type="ARBA" id="ARBA00022980"/>
    </source>
</evidence>
<dbReference type="InterPro" id="IPR052837">
    <property type="entry name" value="Mitoribosomal_bS21"/>
</dbReference>